<dbReference type="EMBL" id="LK032398">
    <property type="protein sequence ID" value="CDY37342.1"/>
    <property type="molecule type" value="Genomic_DNA"/>
</dbReference>
<proteinExistence type="predicted"/>
<name>A0A078HHI9_BRANA</name>
<keyword evidence="2" id="KW-1185">Reference proteome</keyword>
<protein>
    <submittedName>
        <fullName evidence="1">BnaC02g33600D protein</fullName>
    </submittedName>
</protein>
<sequence length="87" mass="9869">MKSNGKTIVSHDPIVKKPNGKDDVYSTVLDQPTGDARRLLRCTDLTKRFRLIHFWEARNVLTKTLIGLEMLLIDEHGTQGLIPTCHT</sequence>
<dbReference type="AlphaFoldDB" id="A0A078HHI9"/>
<dbReference type="Gramene" id="CDY37342">
    <property type="protein sequence ID" value="CDY37342"/>
    <property type="gene ID" value="GSBRNA2T00063876001"/>
</dbReference>
<accession>A0A078HHI9</accession>
<evidence type="ECO:0000313" key="1">
    <source>
        <dbReference type="EMBL" id="CDY37342.1"/>
    </source>
</evidence>
<gene>
    <name evidence="1" type="primary">BnaC02g33600D</name>
    <name evidence="1" type="ORF">GSBRNA2T00063876001</name>
</gene>
<reference evidence="1 2" key="1">
    <citation type="journal article" date="2014" name="Science">
        <title>Plant genetics. Early allopolyploid evolution in the post-Neolithic Brassica napus oilseed genome.</title>
        <authorList>
            <person name="Chalhoub B."/>
            <person name="Denoeud F."/>
            <person name="Liu S."/>
            <person name="Parkin I.A."/>
            <person name="Tang H."/>
            <person name="Wang X."/>
            <person name="Chiquet J."/>
            <person name="Belcram H."/>
            <person name="Tong C."/>
            <person name="Samans B."/>
            <person name="Correa M."/>
            <person name="Da Silva C."/>
            <person name="Just J."/>
            <person name="Falentin C."/>
            <person name="Koh C.S."/>
            <person name="Le Clainche I."/>
            <person name="Bernard M."/>
            <person name="Bento P."/>
            <person name="Noel B."/>
            <person name="Labadie K."/>
            <person name="Alberti A."/>
            <person name="Charles M."/>
            <person name="Arnaud D."/>
            <person name="Guo H."/>
            <person name="Daviaud C."/>
            <person name="Alamery S."/>
            <person name="Jabbari K."/>
            <person name="Zhao M."/>
            <person name="Edger P.P."/>
            <person name="Chelaifa H."/>
            <person name="Tack D."/>
            <person name="Lassalle G."/>
            <person name="Mestiri I."/>
            <person name="Schnel N."/>
            <person name="Le Paslier M.C."/>
            <person name="Fan G."/>
            <person name="Renault V."/>
            <person name="Bayer P.E."/>
            <person name="Golicz A.A."/>
            <person name="Manoli S."/>
            <person name="Lee T.H."/>
            <person name="Thi V.H."/>
            <person name="Chalabi S."/>
            <person name="Hu Q."/>
            <person name="Fan C."/>
            <person name="Tollenaere R."/>
            <person name="Lu Y."/>
            <person name="Battail C."/>
            <person name="Shen J."/>
            <person name="Sidebottom C.H."/>
            <person name="Wang X."/>
            <person name="Canaguier A."/>
            <person name="Chauveau A."/>
            <person name="Berard A."/>
            <person name="Deniot G."/>
            <person name="Guan M."/>
            <person name="Liu Z."/>
            <person name="Sun F."/>
            <person name="Lim Y.P."/>
            <person name="Lyons E."/>
            <person name="Town C.D."/>
            <person name="Bancroft I."/>
            <person name="Wang X."/>
            <person name="Meng J."/>
            <person name="Ma J."/>
            <person name="Pires J.C."/>
            <person name="King G.J."/>
            <person name="Brunel D."/>
            <person name="Delourme R."/>
            <person name="Renard M."/>
            <person name="Aury J.M."/>
            <person name="Adams K.L."/>
            <person name="Batley J."/>
            <person name="Snowdon R.J."/>
            <person name="Tost J."/>
            <person name="Edwards D."/>
            <person name="Zhou Y."/>
            <person name="Hua W."/>
            <person name="Sharpe A.G."/>
            <person name="Paterson A.H."/>
            <person name="Guan C."/>
            <person name="Wincker P."/>
        </authorList>
    </citation>
    <scope>NUCLEOTIDE SEQUENCE [LARGE SCALE GENOMIC DNA]</scope>
    <source>
        <strain evidence="2">cv. Darmor-bzh</strain>
    </source>
</reference>
<dbReference type="PaxDb" id="3708-A0A078HHI9"/>
<dbReference type="Proteomes" id="UP000028999">
    <property type="component" value="Unassembled WGS sequence"/>
</dbReference>
<organism evidence="1 2">
    <name type="scientific">Brassica napus</name>
    <name type="common">Rape</name>
    <dbReference type="NCBI Taxonomy" id="3708"/>
    <lineage>
        <taxon>Eukaryota</taxon>
        <taxon>Viridiplantae</taxon>
        <taxon>Streptophyta</taxon>
        <taxon>Embryophyta</taxon>
        <taxon>Tracheophyta</taxon>
        <taxon>Spermatophyta</taxon>
        <taxon>Magnoliopsida</taxon>
        <taxon>eudicotyledons</taxon>
        <taxon>Gunneridae</taxon>
        <taxon>Pentapetalae</taxon>
        <taxon>rosids</taxon>
        <taxon>malvids</taxon>
        <taxon>Brassicales</taxon>
        <taxon>Brassicaceae</taxon>
        <taxon>Brassiceae</taxon>
        <taxon>Brassica</taxon>
    </lineage>
</organism>
<evidence type="ECO:0000313" key="2">
    <source>
        <dbReference type="Proteomes" id="UP000028999"/>
    </source>
</evidence>